<dbReference type="InterPro" id="IPR036397">
    <property type="entry name" value="RNaseH_sf"/>
</dbReference>
<feature type="domain" description="Integrase catalytic" evidence="2">
    <location>
        <begin position="566"/>
        <end position="743"/>
    </location>
</feature>
<dbReference type="CDD" id="cd09272">
    <property type="entry name" value="RNase_HI_RT_Ty1"/>
    <property type="match status" value="1"/>
</dbReference>
<feature type="region of interest" description="Disordered" evidence="1">
    <location>
        <begin position="852"/>
        <end position="899"/>
    </location>
</feature>
<reference evidence="3" key="1">
    <citation type="submission" date="2021-01" db="EMBL/GenBank/DDBJ databases">
        <authorList>
            <person name="Corre E."/>
            <person name="Pelletier E."/>
            <person name="Niang G."/>
            <person name="Scheremetjew M."/>
            <person name="Finn R."/>
            <person name="Kale V."/>
            <person name="Holt S."/>
            <person name="Cochrane G."/>
            <person name="Meng A."/>
            <person name="Brown T."/>
            <person name="Cohen L."/>
        </authorList>
    </citation>
    <scope>NUCLEOTIDE SEQUENCE</scope>
    <source>
        <strain evidence="3">CCCM811</strain>
    </source>
</reference>
<dbReference type="InterPro" id="IPR013103">
    <property type="entry name" value="RVT_2"/>
</dbReference>
<dbReference type="EMBL" id="HBIV01006282">
    <property type="protein sequence ID" value="CAE0650875.1"/>
    <property type="molecule type" value="Transcribed_RNA"/>
</dbReference>
<dbReference type="Gene3D" id="3.30.420.10">
    <property type="entry name" value="Ribonuclease H-like superfamily/Ribonuclease H"/>
    <property type="match status" value="1"/>
</dbReference>
<name>A0A7S4DI59_9EUKA</name>
<dbReference type="InterPro" id="IPR012337">
    <property type="entry name" value="RNaseH-like_sf"/>
</dbReference>
<evidence type="ECO:0000259" key="2">
    <source>
        <dbReference type="PROSITE" id="PS50994"/>
    </source>
</evidence>
<dbReference type="SUPFAM" id="SSF53098">
    <property type="entry name" value="Ribonuclease H-like"/>
    <property type="match status" value="1"/>
</dbReference>
<dbReference type="GO" id="GO:0003676">
    <property type="term" value="F:nucleic acid binding"/>
    <property type="evidence" value="ECO:0007669"/>
    <property type="project" value="InterPro"/>
</dbReference>
<dbReference type="PANTHER" id="PTHR11439:SF463">
    <property type="entry name" value="REVERSE TRANSCRIPTASE TY1_COPIA-TYPE DOMAIN-CONTAINING PROTEIN"/>
    <property type="match status" value="1"/>
</dbReference>
<evidence type="ECO:0000313" key="3">
    <source>
        <dbReference type="EMBL" id="CAE0650875.1"/>
    </source>
</evidence>
<evidence type="ECO:0000256" key="1">
    <source>
        <dbReference type="SAM" id="MobiDB-lite"/>
    </source>
</evidence>
<dbReference type="Pfam" id="PF07727">
    <property type="entry name" value="RVT_2"/>
    <property type="match status" value="1"/>
</dbReference>
<organism evidence="3">
    <name type="scientific">Lotharella globosa</name>
    <dbReference type="NCBI Taxonomy" id="91324"/>
    <lineage>
        <taxon>Eukaryota</taxon>
        <taxon>Sar</taxon>
        <taxon>Rhizaria</taxon>
        <taxon>Cercozoa</taxon>
        <taxon>Chlorarachniophyceae</taxon>
        <taxon>Lotharella</taxon>
    </lineage>
</organism>
<proteinExistence type="predicted"/>
<accession>A0A7S4DI59</accession>
<dbReference type="GO" id="GO:0015074">
    <property type="term" value="P:DNA integration"/>
    <property type="evidence" value="ECO:0007669"/>
    <property type="project" value="InterPro"/>
</dbReference>
<dbReference type="PANTHER" id="PTHR11439">
    <property type="entry name" value="GAG-POL-RELATED RETROTRANSPOSON"/>
    <property type="match status" value="1"/>
</dbReference>
<dbReference type="PROSITE" id="PS50994">
    <property type="entry name" value="INTEGRASE"/>
    <property type="match status" value="1"/>
</dbReference>
<protein>
    <recommendedName>
        <fullName evidence="2">Integrase catalytic domain-containing protein</fullName>
    </recommendedName>
</protein>
<dbReference type="InterPro" id="IPR001584">
    <property type="entry name" value="Integrase_cat-core"/>
</dbReference>
<gene>
    <name evidence="3" type="ORF">LGLO00237_LOCUS4568</name>
</gene>
<sequence length="1498" mass="167255">MIRVFTFAVKQSFAVMSLTTRKDGTSNQIPVGVRYDGNKAKFRPFHSRLRQHLYNKNIKFKMALQHAGEFKNLVYVPDQIITRIPKMGSDGLPELKPLSENDGDSQDDKKTNYDYSRQLLYNTICEQIFHAIQRSVTDKVYDIIISHNVKEGDGVTLYHKLVEIFQGKGNVSLLALYGKLFRLSMTGKLSELDSYTAEFNELTSMLKDQKQTLSSQLVSAVYLVGLSSRYQYIKDAVADDDAGLNDVNKIIERVRAHKTLKDYQCITTASQPAHFASSGPRPDNPRAERKLRCFNCRKVHVGGELKCTQPCRICNKKGHTRHGCPQRNQDRRAGIAQQTVAAAPGSIDTSMINWGLVATTPSRALLANPKLDSGAYWDLFGTYEVKDGKAYYRGHPYSNLNNSPGHVSVGDGVNLSELYSADIGNLSRVKIVQGLAADLVSVSKMCDDQDAWIFFSSEAAYRVPRASVSLPPNSVKIATRNGGLYDYDLGLAYVGDVKSKNPIEHLHQSCGHMSVRSILRAVRKGTLKHTGLESLSSAQIQRYVRSLSPCEACLKAKAACLPARRLSPDPAVLCFSKLYMDISARISPPADTAEEHYLIVMDAKSRAPWISGMASRSAEDVSAALDSILQLLRPYLRSSGRSMAISELRGDDEKSFSSGAVKRVCAKHSIKHNVQGAGCHRNSLAPLDNLMRTIQARTTAMLLHSGRPQSKWLKCLRYAAHLQRNLPSSDGGPSPMEIISGHSSVPASTKFRVWGSKVFELKRGPGFERSRKFDSRVHVGYFIGYHPEKLGYLIETDGHAHPVCRHDVFFIEDLNSLPAGSSSAISSSPLWHSSPPVDVLYPFDAEASFTPGISSTDDQLNGGDDPHGGDGVNEEPDSKQPVRRSSRARAAVEPFDPSPVPGLDRAIRASINNAANLAFVAASSIPTPRSFREALSSAHAQQWHAAIQKEYKQMDDLNVWVEIDSRKIPIDERVVMPVVPAFRIKNDANGELTKFKFRICGDGSRQIEGLQFKETYAPTVSADTFRWFCAVVVQLGWKTLSFDISGAFLHSPVEETIYIKPPYLYNLKNDSSHTWLLLKRSLYGLKQAGRNFYNLLSSKMQQLGYTCSKADRCMFFREFTQGKLILILFHVDDGAAGADDLAPIRADLQLLERFFGLTVTPLTYFLGLRLDWEHDSLRISVDNYIADLAKRFNMDNANPVQIPHSPGVDLIKHEEDLPKEKKSLYLQLVGCLIYAMTTCRPDIAWVVSRLSIFMSCPHYTHIKAARRVIAYLLSTRDKGLHYQKLEHDFKSDESDQSKISKLSHVGYFDADFAGCKVTRRSHTGFLLFHSGCLTAYKSNRHDGVALSSYGSETIAASEITRKAMFQRKLVKEILDSKKRETEHPPTKINRKSLLYREHPLFRSMGKKRKPFNLSLDDVAQSSVELIGDNHASIKAIKSGNYSSSRSKHMEVKFMHMHEEHLKGTVLFQTTPSKDNPADLLTKPVTKDIFLKHVGKLVG</sequence>